<feature type="non-terminal residue" evidence="5">
    <location>
        <position position="1"/>
    </location>
</feature>
<dbReference type="GO" id="GO:0043103">
    <property type="term" value="P:hypoxanthine salvage"/>
    <property type="evidence" value="ECO:0007669"/>
    <property type="project" value="TreeGrafter"/>
</dbReference>
<evidence type="ECO:0000256" key="2">
    <source>
        <dbReference type="ARBA" id="ARBA00022723"/>
    </source>
</evidence>
<gene>
    <name evidence="5" type="ORF">LAWI1_G005896</name>
</gene>
<comment type="cofactor">
    <cofactor evidence="1">
        <name>Zn(2+)</name>
        <dbReference type="ChEBI" id="CHEBI:29105"/>
    </cofactor>
</comment>
<evidence type="ECO:0000313" key="5">
    <source>
        <dbReference type="EMBL" id="TVY86832.1"/>
    </source>
</evidence>
<protein>
    <submittedName>
        <fullName evidence="5">Putative deaminase</fullName>
    </submittedName>
</protein>
<proteinExistence type="predicted"/>
<evidence type="ECO:0000259" key="4">
    <source>
        <dbReference type="Pfam" id="PF00962"/>
    </source>
</evidence>
<comment type="caution">
    <text evidence="5">The sequence shown here is derived from an EMBL/GenBank/DDBJ whole genome shotgun (WGS) entry which is preliminary data.</text>
</comment>
<dbReference type="GO" id="GO:0006146">
    <property type="term" value="P:adenine catabolic process"/>
    <property type="evidence" value="ECO:0007669"/>
    <property type="project" value="TreeGrafter"/>
</dbReference>
<name>A0A559M1K9_9HELO</name>
<dbReference type="PANTHER" id="PTHR43114:SF7">
    <property type="entry name" value="ADENOSINE DEAMINASE DOMAIN-CONTAINING PROTEIN"/>
    <property type="match status" value="1"/>
</dbReference>
<reference evidence="5 6" key="1">
    <citation type="submission" date="2018-05" db="EMBL/GenBank/DDBJ databases">
        <title>Genome sequencing and assembly of the regulated plant pathogen Lachnellula willkommii and related sister species for the development of diagnostic species identification markers.</title>
        <authorList>
            <person name="Giroux E."/>
            <person name="Bilodeau G."/>
        </authorList>
    </citation>
    <scope>NUCLEOTIDE SEQUENCE [LARGE SCALE GENOMIC DNA]</scope>
    <source>
        <strain evidence="5 6">CBS 172.35</strain>
    </source>
</reference>
<evidence type="ECO:0000256" key="3">
    <source>
        <dbReference type="ARBA" id="ARBA00022801"/>
    </source>
</evidence>
<evidence type="ECO:0000313" key="6">
    <source>
        <dbReference type="Proteomes" id="UP000315522"/>
    </source>
</evidence>
<dbReference type="SUPFAM" id="SSF51556">
    <property type="entry name" value="Metallo-dependent hydrolases"/>
    <property type="match status" value="1"/>
</dbReference>
<dbReference type="EMBL" id="QGML01003036">
    <property type="protein sequence ID" value="TVY86832.1"/>
    <property type="molecule type" value="Genomic_DNA"/>
</dbReference>
<dbReference type="InterPro" id="IPR032466">
    <property type="entry name" value="Metal_Hydrolase"/>
</dbReference>
<dbReference type="GO" id="GO:0000034">
    <property type="term" value="F:adenine deaminase activity"/>
    <property type="evidence" value="ECO:0007669"/>
    <property type="project" value="TreeGrafter"/>
</dbReference>
<dbReference type="PANTHER" id="PTHR43114">
    <property type="entry name" value="ADENINE DEAMINASE"/>
    <property type="match status" value="1"/>
</dbReference>
<sequence length="327" mass="37034">LARRNKTFTSVAELQEAYQLLEPPSVKGPGVSAFFEAYYGGMECLMEERDLYELGMEYFARASRMGVRYCEVMFDPQAHTRRGVPVPVLMAGLRRAQVDAEEKLDVTQILIYHVHPARRSPLIRAPALRLHRAALPPHDRRHRARQQRVPAPAVALRAPVRARQARWLQDAAHSDVAQPDAHVHLKQILTEPLRLHRVDHGLDAAVSGELVGLMRARRSGEGFGMTVCPWAYVRHCTEEKLFGGVRRLWDGGVRISVSSDSPAYVEGNWVVENLALLKMKGGFSDEELVQCQRNAVEMCWASEEVKKELLKEIEQFWEGWKRGQVGA</sequence>
<feature type="domain" description="Adenosine deaminase" evidence="4">
    <location>
        <begin position="29"/>
        <end position="315"/>
    </location>
</feature>
<dbReference type="GO" id="GO:0046872">
    <property type="term" value="F:metal ion binding"/>
    <property type="evidence" value="ECO:0007669"/>
    <property type="project" value="UniProtKB-KW"/>
</dbReference>
<organism evidence="5 6">
    <name type="scientific">Lachnellula willkommii</name>
    <dbReference type="NCBI Taxonomy" id="215461"/>
    <lineage>
        <taxon>Eukaryota</taxon>
        <taxon>Fungi</taxon>
        <taxon>Dikarya</taxon>
        <taxon>Ascomycota</taxon>
        <taxon>Pezizomycotina</taxon>
        <taxon>Leotiomycetes</taxon>
        <taxon>Helotiales</taxon>
        <taxon>Lachnaceae</taxon>
        <taxon>Lachnellula</taxon>
    </lineage>
</organism>
<evidence type="ECO:0000256" key="1">
    <source>
        <dbReference type="ARBA" id="ARBA00001947"/>
    </source>
</evidence>
<dbReference type="Pfam" id="PF00962">
    <property type="entry name" value="A_deaminase"/>
    <property type="match status" value="1"/>
</dbReference>
<keyword evidence="6" id="KW-1185">Reference proteome</keyword>
<keyword evidence="3" id="KW-0378">Hydrolase</keyword>
<dbReference type="GO" id="GO:0005829">
    <property type="term" value="C:cytosol"/>
    <property type="evidence" value="ECO:0007669"/>
    <property type="project" value="TreeGrafter"/>
</dbReference>
<dbReference type="InterPro" id="IPR006330">
    <property type="entry name" value="Ado/ade_deaminase"/>
</dbReference>
<dbReference type="Proteomes" id="UP000315522">
    <property type="component" value="Unassembled WGS sequence"/>
</dbReference>
<dbReference type="Gene3D" id="3.20.20.140">
    <property type="entry name" value="Metal-dependent hydrolases"/>
    <property type="match status" value="1"/>
</dbReference>
<dbReference type="AlphaFoldDB" id="A0A559M1K9"/>
<dbReference type="InterPro" id="IPR001365">
    <property type="entry name" value="A_deaminase_dom"/>
</dbReference>
<accession>A0A559M1K9</accession>
<keyword evidence="2" id="KW-0479">Metal-binding</keyword>